<reference evidence="2 3" key="1">
    <citation type="submission" date="2017-07" db="EMBL/GenBank/DDBJ databases">
        <title>Whole genome sequence of Azospirillum brasilense 2A1, a potential biofertilizer strain.</title>
        <authorList>
            <person name="Fontana C.A."/>
            <person name="Toffoli L.M."/>
            <person name="Salazar S.M."/>
            <person name="Puglisi E."/>
            <person name="Pedraza R."/>
            <person name="Bassi D."/>
            <person name="Cocconcelli P.S."/>
        </authorList>
    </citation>
    <scope>NUCLEOTIDE SEQUENCE [LARGE SCALE GENOMIC DNA]</scope>
    <source>
        <strain evidence="2 3">2A1</strain>
        <plasmid evidence="2">unnamed</plasmid>
    </source>
</reference>
<dbReference type="AlphaFoldDB" id="A0A235HEX9"/>
<geneLocation type="plasmid" evidence="2">
    <name>unnamed</name>
</geneLocation>
<dbReference type="InterPro" id="IPR003776">
    <property type="entry name" value="YcaO-like_dom"/>
</dbReference>
<dbReference type="NCBIfam" id="TIGR00702">
    <property type="entry name" value="YcaO-type kinase domain"/>
    <property type="match status" value="1"/>
</dbReference>
<dbReference type="PANTHER" id="PTHR37809:SF1">
    <property type="entry name" value="RIBOSOMAL PROTEIN S12 METHYLTHIOTRANSFERASE ACCESSORY FACTOR YCAO"/>
    <property type="match status" value="1"/>
</dbReference>
<organism evidence="2 3">
    <name type="scientific">Azospirillum brasilense</name>
    <dbReference type="NCBI Taxonomy" id="192"/>
    <lineage>
        <taxon>Bacteria</taxon>
        <taxon>Pseudomonadati</taxon>
        <taxon>Pseudomonadota</taxon>
        <taxon>Alphaproteobacteria</taxon>
        <taxon>Rhodospirillales</taxon>
        <taxon>Azospirillaceae</taxon>
        <taxon>Azospirillum</taxon>
    </lineage>
</organism>
<dbReference type="EMBL" id="NOWT01000009">
    <property type="protein sequence ID" value="OYD84073.1"/>
    <property type="molecule type" value="Genomic_DNA"/>
</dbReference>
<evidence type="ECO:0000313" key="2">
    <source>
        <dbReference type="EMBL" id="OYD84073.1"/>
    </source>
</evidence>
<evidence type="ECO:0000313" key="3">
    <source>
        <dbReference type="Proteomes" id="UP000215367"/>
    </source>
</evidence>
<dbReference type="Proteomes" id="UP000215367">
    <property type="component" value="Unassembled WGS sequence"/>
</dbReference>
<sequence>MPLDFVRGIARDPAMSDQPLKVHTTGTHRIATPDQTLARVTPFLPVMGITRVANVTGLDSVGIPVVMVTRPNSRSISVAQGKGVTLAAAKASGVMEAIESYHAERITLPVKYASYDELRWTHRVVDVARLPRLSTSAFTPHTPMLWIEGDDLLGGGRMWVPFETVHLNFTLPMPPGSGCFLSGSNGLASGNSLAEATAHAMTELVERDAATLWRLASPEAQAATRIDPASIADPVCRSLLDRFDDAGVAVGLWDITSDIGLPAILCRIATREDAPQHSIRPAMGMGCHAAPEVALSRALTEAAQSRLTFIAGARDDMPRAEYERHLDPAQHARWTALITEGAGRRNFAAIPSLAGRTIEEDLAGQLDRLRAAGIDEAVAVDLTKPEFGIAVVRLVIPGLEGLDSSPDYAMGARARAAAGVWDRA</sequence>
<dbReference type="PANTHER" id="PTHR37809">
    <property type="entry name" value="RIBOSOMAL PROTEIN S12 METHYLTHIOTRANSFERASE ACCESSORY FACTOR YCAO"/>
    <property type="match status" value="1"/>
</dbReference>
<proteinExistence type="predicted"/>
<dbReference type="Pfam" id="PF02624">
    <property type="entry name" value="YcaO"/>
    <property type="match status" value="1"/>
</dbReference>
<dbReference type="Gene3D" id="3.30.160.660">
    <property type="match status" value="1"/>
</dbReference>
<dbReference type="RefSeq" id="WP_094303423.1">
    <property type="nucleotide sequence ID" value="NZ_NOWT01000009.1"/>
</dbReference>
<protein>
    <recommendedName>
        <fullName evidence="1">YcaO domain-containing protein</fullName>
    </recommendedName>
</protein>
<accession>A0A235HEX9</accession>
<evidence type="ECO:0000259" key="1">
    <source>
        <dbReference type="PROSITE" id="PS51664"/>
    </source>
</evidence>
<comment type="caution">
    <text evidence="2">The sequence shown here is derived from an EMBL/GenBank/DDBJ whole genome shotgun (WGS) entry which is preliminary data.</text>
</comment>
<keyword evidence="2" id="KW-0614">Plasmid</keyword>
<feature type="domain" description="YcaO" evidence="1">
    <location>
        <begin position="81"/>
        <end position="424"/>
    </location>
</feature>
<gene>
    <name evidence="2" type="ORF">CHT98_11920</name>
</gene>
<dbReference type="PROSITE" id="PS51664">
    <property type="entry name" value="YCAO"/>
    <property type="match status" value="1"/>
</dbReference>
<name>A0A235HEX9_AZOBR</name>